<feature type="non-terminal residue" evidence="2">
    <location>
        <position position="415"/>
    </location>
</feature>
<dbReference type="EMBL" id="QNBE01000047">
    <property type="protein sequence ID" value="RKX70197.1"/>
    <property type="molecule type" value="Genomic_DNA"/>
</dbReference>
<name>A0A660SHL7_UNCW3</name>
<dbReference type="InterPro" id="IPR026444">
    <property type="entry name" value="Secre_tail"/>
</dbReference>
<evidence type="ECO:0000313" key="2">
    <source>
        <dbReference type="EMBL" id="RKX70197.1"/>
    </source>
</evidence>
<dbReference type="AlphaFoldDB" id="A0A660SHL7"/>
<organism evidence="2 3">
    <name type="scientific">candidate division WOR-3 bacterium</name>
    <dbReference type="NCBI Taxonomy" id="2052148"/>
    <lineage>
        <taxon>Bacteria</taxon>
        <taxon>Bacteria division WOR-3</taxon>
    </lineage>
</organism>
<dbReference type="Proteomes" id="UP000268469">
    <property type="component" value="Unassembled WGS sequence"/>
</dbReference>
<evidence type="ECO:0000259" key="1">
    <source>
        <dbReference type="Pfam" id="PF18962"/>
    </source>
</evidence>
<gene>
    <name evidence="2" type="ORF">DRP53_05755</name>
</gene>
<comment type="caution">
    <text evidence="2">The sequence shown here is derived from an EMBL/GenBank/DDBJ whole genome shotgun (WGS) entry which is preliminary data.</text>
</comment>
<dbReference type="NCBIfam" id="TIGR04183">
    <property type="entry name" value="Por_Secre_tail"/>
    <property type="match status" value="1"/>
</dbReference>
<evidence type="ECO:0000313" key="3">
    <source>
        <dbReference type="Proteomes" id="UP000268469"/>
    </source>
</evidence>
<dbReference type="Pfam" id="PF18962">
    <property type="entry name" value="Por_Secre_tail"/>
    <property type="match status" value="1"/>
</dbReference>
<proteinExistence type="predicted"/>
<accession>A0A660SHL7</accession>
<reference evidence="2 3" key="1">
    <citation type="submission" date="2018-06" db="EMBL/GenBank/DDBJ databases">
        <title>Extensive metabolic versatility and redundancy in microbially diverse, dynamic hydrothermal sediments.</title>
        <authorList>
            <person name="Dombrowski N."/>
            <person name="Teske A."/>
            <person name="Baker B.J."/>
        </authorList>
    </citation>
    <scope>NUCLEOTIDE SEQUENCE [LARGE SCALE GENOMIC DNA]</scope>
    <source>
        <strain evidence="2">B36_G15</strain>
    </source>
</reference>
<sequence>MRWMAVILILIGLLWADWEIKVHDGSNIIFYLSNFGEFGQKPGDNPDLEWPKGSGNLHLFGGGIWFGALCPDTCVSQGYNPNSGRGECVPGLVRQGTTAYHNPYVRVYIYPEDWPPPIDTFPMAPQDPRTFEDSWCCFNESDPEFHDSLDTHPIGVEFYQSGYADPRCPDAVFLKYTIKNCTTKVLDNCLIGIVIDPLRASAMRYIFNRWFLIGNDSIYIDTLVFLSQFHPGQESLGMIGFYFLETPDQKGSLSCMRFTLEIDPSLDWQRYLMMKGIDYRTGDSIGFMPESSTPDECRFTYCTGPFDLKPQEEKTFAFTICLGLDTLALIKMVDMARDFYERYISVSEETRWFEQKLLIYPNPSRGLVNIIPTQDVEGVTIFDATGRLIHRLSPSPHLQLTLPPGIYFLKIKTQS</sequence>
<feature type="domain" description="Secretion system C-terminal sorting" evidence="1">
    <location>
        <begin position="359"/>
        <end position="414"/>
    </location>
</feature>
<protein>
    <recommendedName>
        <fullName evidence="1">Secretion system C-terminal sorting domain-containing protein</fullName>
    </recommendedName>
</protein>